<dbReference type="InParanoid" id="A0A1X7TNU0"/>
<protein>
    <submittedName>
        <fullName evidence="2">Uncharacterized protein</fullName>
    </submittedName>
</protein>
<dbReference type="AlphaFoldDB" id="A0A1X7TNU0"/>
<feature type="compositionally biased region" description="Low complexity" evidence="1">
    <location>
        <begin position="65"/>
        <end position="75"/>
    </location>
</feature>
<sequence length="178" mass="18227">MKEEKVGRILQKFEFGLFSRIAPTTLQFTLKYIIVKTYNLSIDSPQLGKNELPLLVQRAGAGRTAGAPLGRTTGAPAGGTAGATPGGTTGAPPRGTPRAAPGGTTGAPPRGTGEAPPGRIAGAAPRGIARAPLRGIAGAPPVGIAGSPPGGKWDLPLSYLDLGLVTYSYYEKDTYKYI</sequence>
<dbReference type="EnsemblMetazoa" id="Aqu2.1.16647_001">
    <property type="protein sequence ID" value="Aqu2.1.16647_001"/>
    <property type="gene ID" value="Aqu2.1.16647"/>
</dbReference>
<feature type="region of interest" description="Disordered" evidence="1">
    <location>
        <begin position="65"/>
        <end position="123"/>
    </location>
</feature>
<accession>A0A1X7TNU0</accession>
<proteinExistence type="predicted"/>
<evidence type="ECO:0000256" key="1">
    <source>
        <dbReference type="SAM" id="MobiDB-lite"/>
    </source>
</evidence>
<reference evidence="2" key="1">
    <citation type="submission" date="2017-05" db="UniProtKB">
        <authorList>
            <consortium name="EnsemblMetazoa"/>
        </authorList>
    </citation>
    <scope>IDENTIFICATION</scope>
</reference>
<organism evidence="2">
    <name type="scientific">Amphimedon queenslandica</name>
    <name type="common">Sponge</name>
    <dbReference type="NCBI Taxonomy" id="400682"/>
    <lineage>
        <taxon>Eukaryota</taxon>
        <taxon>Metazoa</taxon>
        <taxon>Porifera</taxon>
        <taxon>Demospongiae</taxon>
        <taxon>Heteroscleromorpha</taxon>
        <taxon>Haplosclerida</taxon>
        <taxon>Niphatidae</taxon>
        <taxon>Amphimedon</taxon>
    </lineage>
</organism>
<name>A0A1X7TNU0_AMPQE</name>
<feature type="compositionally biased region" description="Gly residues" evidence="1">
    <location>
        <begin position="76"/>
        <end position="89"/>
    </location>
</feature>
<evidence type="ECO:0000313" key="2">
    <source>
        <dbReference type="EnsemblMetazoa" id="Aqu2.1.16647_001"/>
    </source>
</evidence>
<feature type="compositionally biased region" description="Low complexity" evidence="1">
    <location>
        <begin position="90"/>
        <end position="123"/>
    </location>
</feature>